<sequence length="279" mass="29452">MYKYLLAATALALVSSPAAARDGMPYFGIEGGAIFGGNIKSDLVADVEGQTFTLNDAFTIDLDPAYDVDVIAGMDFGMVRGEVELSHKKLKVQDVSFSDAFFEIDPEDAEDLDLEGAQLELQEANGRVNSIMVNGLIDALNRGGNSLFVGGGVGYSNVKFGGEKDNAFSWQLLAGMRAAVSSNLDVGVKYRFFNAEDLRFGDVDEDGLAVNSNLRSHSILLSFIYNFGAAPLPVVPVAPVVVDTTPPPPATQTCPDGSVILATAMCPPPPPAVVPGERG</sequence>
<dbReference type="EMBL" id="CP049871">
    <property type="protein sequence ID" value="QIL03101.1"/>
    <property type="molecule type" value="Genomic_DNA"/>
</dbReference>
<dbReference type="Gene3D" id="2.40.160.20">
    <property type="match status" value="1"/>
</dbReference>
<dbReference type="AlphaFoldDB" id="A0A6G7ZQ53"/>
<feature type="domain" description="Outer membrane protein beta-barrel" evidence="3">
    <location>
        <begin position="7"/>
        <end position="227"/>
    </location>
</feature>
<dbReference type="SUPFAM" id="SSF56925">
    <property type="entry name" value="OMPA-like"/>
    <property type="match status" value="1"/>
</dbReference>
<dbReference type="KEGG" id="ssin:G7078_10140"/>
<keyword evidence="1 2" id="KW-0732">Signal</keyword>
<dbReference type="Pfam" id="PF13505">
    <property type="entry name" value="OMP_b-brl"/>
    <property type="match status" value="1"/>
</dbReference>
<evidence type="ECO:0000256" key="2">
    <source>
        <dbReference type="SAM" id="SignalP"/>
    </source>
</evidence>
<protein>
    <submittedName>
        <fullName evidence="4">Outer membrane beta-barrel protein</fullName>
    </submittedName>
</protein>
<name>A0A6G7ZQ53_9SPHN</name>
<dbReference type="InterPro" id="IPR011250">
    <property type="entry name" value="OMP/PagP_B-barrel"/>
</dbReference>
<accession>A0A6G7ZQ53</accession>
<evidence type="ECO:0000313" key="4">
    <source>
        <dbReference type="EMBL" id="QIL03101.1"/>
    </source>
</evidence>
<organism evidence="4 5">
    <name type="scientific">Sphingomonas sinipercae</name>
    <dbReference type="NCBI Taxonomy" id="2714944"/>
    <lineage>
        <taxon>Bacteria</taxon>
        <taxon>Pseudomonadati</taxon>
        <taxon>Pseudomonadota</taxon>
        <taxon>Alphaproteobacteria</taxon>
        <taxon>Sphingomonadales</taxon>
        <taxon>Sphingomonadaceae</taxon>
        <taxon>Sphingomonas</taxon>
    </lineage>
</organism>
<keyword evidence="5" id="KW-1185">Reference proteome</keyword>
<feature type="signal peptide" evidence="2">
    <location>
        <begin position="1"/>
        <end position="20"/>
    </location>
</feature>
<gene>
    <name evidence="4" type="ORF">G7078_10140</name>
</gene>
<evidence type="ECO:0000259" key="3">
    <source>
        <dbReference type="Pfam" id="PF13505"/>
    </source>
</evidence>
<reference evidence="4 5" key="1">
    <citation type="submission" date="2020-03" db="EMBL/GenBank/DDBJ databases">
        <title>Sphingomonas sp. nov., isolated from fish.</title>
        <authorList>
            <person name="Hyun D.-W."/>
            <person name="Bae J.-W."/>
        </authorList>
    </citation>
    <scope>NUCLEOTIDE SEQUENCE [LARGE SCALE GENOMIC DNA]</scope>
    <source>
        <strain evidence="4 5">HDW15C</strain>
    </source>
</reference>
<feature type="chain" id="PRO_5026137001" evidence="2">
    <location>
        <begin position="21"/>
        <end position="279"/>
    </location>
</feature>
<dbReference type="RefSeq" id="WP_166095683.1">
    <property type="nucleotide sequence ID" value="NZ_CP049871.1"/>
</dbReference>
<evidence type="ECO:0000313" key="5">
    <source>
        <dbReference type="Proteomes" id="UP000502502"/>
    </source>
</evidence>
<proteinExistence type="predicted"/>
<evidence type="ECO:0000256" key="1">
    <source>
        <dbReference type="ARBA" id="ARBA00022729"/>
    </source>
</evidence>
<dbReference type="InterPro" id="IPR027385">
    <property type="entry name" value="Beta-barrel_OMP"/>
</dbReference>
<dbReference type="Proteomes" id="UP000502502">
    <property type="component" value="Chromosome"/>
</dbReference>